<dbReference type="RefSeq" id="WP_394849403.1">
    <property type="nucleotide sequence ID" value="NZ_CP089982.1"/>
</dbReference>
<evidence type="ECO:0000313" key="2">
    <source>
        <dbReference type="Proteomes" id="UP001379533"/>
    </source>
</evidence>
<sequence>MGKRIAGWKASVESAPDYAKRHDWNPLTLIWWEKRIAAETKAAESGKGFVEVIPSDGSFAAKMPIEKAVTLLSSSTPQPIGTSR</sequence>
<gene>
    <name evidence="1" type="ORF">LZC95_18400</name>
</gene>
<reference evidence="1 2" key="1">
    <citation type="submission" date="2021-12" db="EMBL/GenBank/DDBJ databases">
        <title>Discovery of the Pendulisporaceae a myxobacterial family with distinct sporulation behavior and unique specialized metabolism.</title>
        <authorList>
            <person name="Garcia R."/>
            <person name="Popoff A."/>
            <person name="Bader C.D."/>
            <person name="Loehr J."/>
            <person name="Walesch S."/>
            <person name="Walt C."/>
            <person name="Boldt J."/>
            <person name="Bunk B."/>
            <person name="Haeckl F.J.F.P.J."/>
            <person name="Gunesch A.P."/>
            <person name="Birkelbach J."/>
            <person name="Nuebel U."/>
            <person name="Pietschmann T."/>
            <person name="Bach T."/>
            <person name="Mueller R."/>
        </authorList>
    </citation>
    <scope>NUCLEOTIDE SEQUENCE [LARGE SCALE GENOMIC DNA]</scope>
    <source>
        <strain evidence="1 2">MSr12523</strain>
    </source>
</reference>
<dbReference type="NCBIfam" id="NF047593">
    <property type="entry name" value="IS66_ISAeme5_TnpA"/>
    <property type="match status" value="1"/>
</dbReference>
<proteinExistence type="predicted"/>
<name>A0ABZ2KJR2_9BACT</name>
<organism evidence="1 2">
    <name type="scientific">Pendulispora brunnea</name>
    <dbReference type="NCBI Taxonomy" id="2905690"/>
    <lineage>
        <taxon>Bacteria</taxon>
        <taxon>Pseudomonadati</taxon>
        <taxon>Myxococcota</taxon>
        <taxon>Myxococcia</taxon>
        <taxon>Myxococcales</taxon>
        <taxon>Sorangiineae</taxon>
        <taxon>Pendulisporaceae</taxon>
        <taxon>Pendulispora</taxon>
    </lineage>
</organism>
<accession>A0ABZ2KJR2</accession>
<protein>
    <submittedName>
        <fullName evidence="1">Uncharacterized protein</fullName>
    </submittedName>
</protein>
<keyword evidence="2" id="KW-1185">Reference proteome</keyword>
<dbReference type="Proteomes" id="UP001379533">
    <property type="component" value="Chromosome"/>
</dbReference>
<dbReference type="EMBL" id="CP089982">
    <property type="protein sequence ID" value="WXA98789.1"/>
    <property type="molecule type" value="Genomic_DNA"/>
</dbReference>
<evidence type="ECO:0000313" key="1">
    <source>
        <dbReference type="EMBL" id="WXA98789.1"/>
    </source>
</evidence>